<dbReference type="AlphaFoldDB" id="A0A0G4HWJ5"/>
<name>A0A0G4HWJ5_9ALVE</name>
<feature type="chain" id="PRO_5005192455" evidence="1">
    <location>
        <begin position="21"/>
        <end position="332"/>
    </location>
</feature>
<accession>A0A0G4HWJ5</accession>
<dbReference type="EMBL" id="CDMZ01004162">
    <property type="protein sequence ID" value="CEM48850.1"/>
    <property type="molecule type" value="Genomic_DNA"/>
</dbReference>
<proteinExistence type="predicted"/>
<sequence length="332" mass="35598">MLTCAFLFCFIVPFLSIVEGTDLPINSDGTWYKGGDIAGLYQCSDPSTDAGEETCLSVNLGAASDQSKYIKLTYETPFYVSSDGTKTEFSIYNNEIGVDAESSVSTDGGSYHYFFIKATLGDSGEKAAHLGVSQAIVESAFTKSSVSMSSYDGSVSGDVCLGAVNSAGECTTSRSFVDGEYKYTFILYQLEDCSNCYFVLRNKVDLSNGYDMCSFNQGTLLSGITNSTSEFNVSTIELTDSALGSIRYSFPTDVNFNNENVDANGVTITATKIDDTSFYLDFKVKAPGKDKWVAYDPALKPLGTGSGSLRSWGGLSSLLSLALSALVLLRAF</sequence>
<feature type="signal peptide" evidence="1">
    <location>
        <begin position="1"/>
        <end position="20"/>
    </location>
</feature>
<evidence type="ECO:0000256" key="1">
    <source>
        <dbReference type="SAM" id="SignalP"/>
    </source>
</evidence>
<dbReference type="VEuPathDB" id="CryptoDB:Cvel_32693"/>
<evidence type="ECO:0000313" key="2">
    <source>
        <dbReference type="EMBL" id="CEM48850.1"/>
    </source>
</evidence>
<reference evidence="2" key="1">
    <citation type="submission" date="2014-11" db="EMBL/GenBank/DDBJ databases">
        <authorList>
            <person name="Otto D Thomas"/>
            <person name="Naeem Raeece"/>
        </authorList>
    </citation>
    <scope>NUCLEOTIDE SEQUENCE</scope>
</reference>
<gene>
    <name evidence="2" type="ORF">Cvel_32693</name>
</gene>
<protein>
    <submittedName>
        <fullName evidence="2">Uncharacterized protein</fullName>
    </submittedName>
</protein>
<organism evidence="2">
    <name type="scientific">Chromera velia CCMP2878</name>
    <dbReference type="NCBI Taxonomy" id="1169474"/>
    <lineage>
        <taxon>Eukaryota</taxon>
        <taxon>Sar</taxon>
        <taxon>Alveolata</taxon>
        <taxon>Colpodellida</taxon>
        <taxon>Chromeraceae</taxon>
        <taxon>Chromera</taxon>
    </lineage>
</organism>
<keyword evidence="1" id="KW-0732">Signal</keyword>